<dbReference type="Proteomes" id="UP000308549">
    <property type="component" value="Unassembled WGS sequence"/>
</dbReference>
<dbReference type="PROSITE" id="PS50118">
    <property type="entry name" value="HMG_BOX_2"/>
    <property type="match status" value="1"/>
</dbReference>
<dbReference type="GO" id="GO:0001228">
    <property type="term" value="F:DNA-binding transcription activator activity, RNA polymerase II-specific"/>
    <property type="evidence" value="ECO:0007669"/>
    <property type="project" value="TreeGrafter"/>
</dbReference>
<comment type="caution">
    <text evidence="7">The sequence shown here is derived from an EMBL/GenBank/DDBJ whole genome shotgun (WGS) entry which is preliminary data.</text>
</comment>
<keyword evidence="3" id="KW-0804">Transcription</keyword>
<feature type="domain" description="HMG box" evidence="6">
    <location>
        <begin position="154"/>
        <end position="222"/>
    </location>
</feature>
<feature type="region of interest" description="Disordered" evidence="5">
    <location>
        <begin position="1"/>
        <end position="125"/>
    </location>
</feature>
<accession>A0A4V5N5U5</accession>
<feature type="compositionally biased region" description="Polar residues" evidence="5">
    <location>
        <begin position="621"/>
        <end position="633"/>
    </location>
</feature>
<dbReference type="GO" id="GO:0030154">
    <property type="term" value="P:cell differentiation"/>
    <property type="evidence" value="ECO:0007669"/>
    <property type="project" value="TreeGrafter"/>
</dbReference>
<feature type="DNA-binding region" description="HMG box" evidence="4">
    <location>
        <begin position="154"/>
        <end position="222"/>
    </location>
</feature>
<keyword evidence="1" id="KW-0805">Transcription regulation</keyword>
<evidence type="ECO:0000256" key="3">
    <source>
        <dbReference type="ARBA" id="ARBA00023163"/>
    </source>
</evidence>
<feature type="compositionally biased region" description="Polar residues" evidence="5">
    <location>
        <begin position="261"/>
        <end position="270"/>
    </location>
</feature>
<dbReference type="SMART" id="SM00398">
    <property type="entry name" value="HMG"/>
    <property type="match status" value="1"/>
</dbReference>
<feature type="region of interest" description="Disordered" evidence="5">
    <location>
        <begin position="216"/>
        <end position="280"/>
    </location>
</feature>
<evidence type="ECO:0000259" key="6">
    <source>
        <dbReference type="PROSITE" id="PS50118"/>
    </source>
</evidence>
<gene>
    <name evidence="7" type="ORF">B0A50_01014</name>
</gene>
<keyword evidence="2 4" id="KW-0238">DNA-binding</keyword>
<dbReference type="InterPro" id="IPR050140">
    <property type="entry name" value="SRY-related_HMG-box_TF-like"/>
</dbReference>
<evidence type="ECO:0000256" key="1">
    <source>
        <dbReference type="ARBA" id="ARBA00023015"/>
    </source>
</evidence>
<evidence type="ECO:0000313" key="8">
    <source>
        <dbReference type="Proteomes" id="UP000308549"/>
    </source>
</evidence>
<dbReference type="CDD" id="cd01389">
    <property type="entry name" value="HMG-box_ROX1-like"/>
    <property type="match status" value="1"/>
</dbReference>
<dbReference type="InterPro" id="IPR009071">
    <property type="entry name" value="HMG_box_dom"/>
</dbReference>
<feature type="compositionally biased region" description="Low complexity" evidence="5">
    <location>
        <begin position="71"/>
        <end position="81"/>
    </location>
</feature>
<evidence type="ECO:0000256" key="5">
    <source>
        <dbReference type="SAM" id="MobiDB-lite"/>
    </source>
</evidence>
<evidence type="ECO:0000256" key="2">
    <source>
        <dbReference type="ARBA" id="ARBA00023125"/>
    </source>
</evidence>
<dbReference type="PANTHER" id="PTHR10270:SF161">
    <property type="entry name" value="SEX-DETERMINING REGION Y PROTEIN"/>
    <property type="match status" value="1"/>
</dbReference>
<evidence type="ECO:0000313" key="7">
    <source>
        <dbReference type="EMBL" id="TKA32789.1"/>
    </source>
</evidence>
<dbReference type="OrthoDB" id="6247875at2759"/>
<keyword evidence="4" id="KW-0539">Nucleus</keyword>
<feature type="compositionally biased region" description="Polar residues" evidence="5">
    <location>
        <begin position="562"/>
        <end position="574"/>
    </location>
</feature>
<dbReference type="FunFam" id="1.10.30.10:FF:000041">
    <property type="entry name" value="HMG box family protein"/>
    <property type="match status" value="1"/>
</dbReference>
<dbReference type="GO" id="GO:0000122">
    <property type="term" value="P:negative regulation of transcription by RNA polymerase II"/>
    <property type="evidence" value="ECO:0007669"/>
    <property type="project" value="TreeGrafter"/>
</dbReference>
<feature type="compositionally biased region" description="Low complexity" evidence="5">
    <location>
        <begin position="88"/>
        <end position="100"/>
    </location>
</feature>
<dbReference type="EMBL" id="NAJL01000004">
    <property type="protein sequence ID" value="TKA32789.1"/>
    <property type="molecule type" value="Genomic_DNA"/>
</dbReference>
<organism evidence="7 8">
    <name type="scientific">Salinomyces thailandicus</name>
    <dbReference type="NCBI Taxonomy" id="706561"/>
    <lineage>
        <taxon>Eukaryota</taxon>
        <taxon>Fungi</taxon>
        <taxon>Dikarya</taxon>
        <taxon>Ascomycota</taxon>
        <taxon>Pezizomycotina</taxon>
        <taxon>Dothideomycetes</taxon>
        <taxon>Dothideomycetidae</taxon>
        <taxon>Mycosphaerellales</taxon>
        <taxon>Teratosphaeriaceae</taxon>
        <taxon>Salinomyces</taxon>
    </lineage>
</organism>
<dbReference type="GO" id="GO:0005634">
    <property type="term" value="C:nucleus"/>
    <property type="evidence" value="ECO:0007669"/>
    <property type="project" value="UniProtKB-UniRule"/>
</dbReference>
<dbReference type="SUPFAM" id="SSF47095">
    <property type="entry name" value="HMG-box"/>
    <property type="match status" value="1"/>
</dbReference>
<keyword evidence="8" id="KW-1185">Reference proteome</keyword>
<dbReference type="InterPro" id="IPR036910">
    <property type="entry name" value="HMG_box_dom_sf"/>
</dbReference>
<dbReference type="AlphaFoldDB" id="A0A4V5N5U5"/>
<feature type="region of interest" description="Disordered" evidence="5">
    <location>
        <begin position="557"/>
        <end position="636"/>
    </location>
</feature>
<name>A0A4V5N5U5_9PEZI</name>
<sequence>MSAIQKSPLPTPWIPGGPAQTQRANEPGRIIFTRKLWQRTMPDQSEQDVLNRSQSKAQDSLPGSQHSAAGPSRRTSSTVSTRSRRRSLSLSRSSRTPLTPEESPPFRSTRKRTAGTTEEEDKELDISVTTPAHTRTSSGEATVHVCICQPDPKIPRPRNAFILYRQHHQAQIVAQNPGLANPEISKIIGEQWQNQSPEIKTKWKALAEEEKLRHQQQYPTYRYQPKRNGRRNSLSSEAPGSAGEKPKCAKCGGRSILAPSTPFTTGQTSVPPTPGSAITPVSRTLPVLRDLSLQSPAARRMERVFSSSNMSPNLNGHLEERDELGSLSPETKRRRFNGDQVPVARTMPPRYGAAPVGPGTPFPFGQVQTPHPYPPAVTRRESLPGLRGMVSPPGPMAPPPRPGIGYQQHRLSQGHIPHDRSLTLPPLQTGSISGSSGATAVVARAKSVEEQIVGMNFRYKIGVLAQVAPPAMKDFPRGPVIAVEGDNADAVAELGKWLYDELRKGENLDVSLVSSPDLSGHAGKKAIVQYHLLATEWLSKSDAIVSSIQYKPVAEPVDSAMSDVSPSREPASSSRKLEENYDDSDDSTKSDNGSGQAKDTDQEGIVRQTAASDGKMEVDQRTPTTAKPSSVRTSAALGTKKPVAVVPNFSLHASTTFAVRIPIESNTHYSPSDHWQWAATQWRGVIGPDLTIYVRDAIVGEANKPTVEMLEEGNLFVVKRTRGEEERAALALEPSSLRRLGFEVSEWVRAFGAGEKRGSA</sequence>
<reference evidence="7 8" key="1">
    <citation type="submission" date="2017-03" db="EMBL/GenBank/DDBJ databases">
        <title>Genomes of endolithic fungi from Antarctica.</title>
        <authorList>
            <person name="Coleine C."/>
            <person name="Masonjones S."/>
            <person name="Stajich J.E."/>
        </authorList>
    </citation>
    <scope>NUCLEOTIDE SEQUENCE [LARGE SCALE GENOMIC DNA]</scope>
    <source>
        <strain evidence="7 8">CCFEE 6315</strain>
    </source>
</reference>
<dbReference type="PANTHER" id="PTHR10270">
    <property type="entry name" value="SOX TRANSCRIPTION FACTOR"/>
    <property type="match status" value="1"/>
</dbReference>
<dbReference type="Pfam" id="PF00505">
    <property type="entry name" value="HMG_box"/>
    <property type="match status" value="1"/>
</dbReference>
<dbReference type="GO" id="GO:0000978">
    <property type="term" value="F:RNA polymerase II cis-regulatory region sequence-specific DNA binding"/>
    <property type="evidence" value="ECO:0007669"/>
    <property type="project" value="TreeGrafter"/>
</dbReference>
<evidence type="ECO:0000256" key="4">
    <source>
        <dbReference type="PROSITE-ProRule" id="PRU00267"/>
    </source>
</evidence>
<proteinExistence type="predicted"/>
<dbReference type="Gene3D" id="1.10.30.10">
    <property type="entry name" value="High mobility group box domain"/>
    <property type="match status" value="1"/>
</dbReference>
<feature type="compositionally biased region" description="Polar residues" evidence="5">
    <location>
        <begin position="41"/>
        <end position="67"/>
    </location>
</feature>
<protein>
    <recommendedName>
        <fullName evidence="6">HMG box domain-containing protein</fullName>
    </recommendedName>
</protein>